<feature type="domain" description="DOMON" evidence="5">
    <location>
        <begin position="200"/>
        <end position="320"/>
    </location>
</feature>
<dbReference type="InterPro" id="IPR005018">
    <property type="entry name" value="DOMON_domain"/>
</dbReference>
<dbReference type="PROSITE" id="PS50836">
    <property type="entry name" value="DOMON"/>
    <property type="match status" value="1"/>
</dbReference>
<dbReference type="InterPro" id="IPR000323">
    <property type="entry name" value="Cu2_ascorb_mOase_N"/>
</dbReference>
<dbReference type="EMBL" id="CAXAMN010023450">
    <property type="protein sequence ID" value="CAK9077660.1"/>
    <property type="molecule type" value="Genomic_DNA"/>
</dbReference>
<dbReference type="InterPro" id="IPR014784">
    <property type="entry name" value="Cu2_ascorb_mOase-like_C"/>
</dbReference>
<reference evidence="6 7" key="1">
    <citation type="submission" date="2024-02" db="EMBL/GenBank/DDBJ databases">
        <authorList>
            <person name="Chen Y."/>
            <person name="Shah S."/>
            <person name="Dougan E. K."/>
            <person name="Thang M."/>
            <person name="Chan C."/>
        </authorList>
    </citation>
    <scope>NUCLEOTIDE SEQUENCE [LARGE SCALE GENOMIC DNA]</scope>
</reference>
<keyword evidence="2" id="KW-1015">Disulfide bond</keyword>
<evidence type="ECO:0000259" key="5">
    <source>
        <dbReference type="PROSITE" id="PS50836"/>
    </source>
</evidence>
<dbReference type="CDD" id="cd09631">
    <property type="entry name" value="DOMON_DOH"/>
    <property type="match status" value="1"/>
</dbReference>
<evidence type="ECO:0000313" key="7">
    <source>
        <dbReference type="Proteomes" id="UP001642484"/>
    </source>
</evidence>
<keyword evidence="7" id="KW-1185">Reference proteome</keyword>
<feature type="region of interest" description="Disordered" evidence="4">
    <location>
        <begin position="746"/>
        <end position="771"/>
    </location>
</feature>
<dbReference type="SUPFAM" id="SSF49742">
    <property type="entry name" value="PHM/PNGase F"/>
    <property type="match status" value="2"/>
</dbReference>
<gene>
    <name evidence="6" type="ORF">CCMP2556_LOCUS38272</name>
</gene>
<evidence type="ECO:0000313" key="6">
    <source>
        <dbReference type="EMBL" id="CAK9077660.1"/>
    </source>
</evidence>
<protein>
    <recommendedName>
        <fullName evidence="5">DOMON domain-containing protein</fullName>
    </recommendedName>
</protein>
<dbReference type="InterPro" id="IPR024548">
    <property type="entry name" value="Cu2_monoox_C"/>
</dbReference>
<dbReference type="Pfam" id="PF03351">
    <property type="entry name" value="DOMON"/>
    <property type="match status" value="1"/>
</dbReference>
<feature type="non-terminal residue" evidence="6">
    <location>
        <position position="1"/>
    </location>
</feature>
<name>A0ABP0PSH3_9DINO</name>
<dbReference type="InterPro" id="IPR008977">
    <property type="entry name" value="PHM/PNGase_F_dom_sf"/>
</dbReference>
<dbReference type="Gene3D" id="3.90.1420.10">
    <property type="entry name" value="Rubisco LSMT, substrate-binding domain"/>
    <property type="match status" value="1"/>
</dbReference>
<dbReference type="InterPro" id="IPR036939">
    <property type="entry name" value="Cu2_ascorb_mOase_N_sf"/>
</dbReference>
<dbReference type="Proteomes" id="UP001642484">
    <property type="component" value="Unassembled WGS sequence"/>
</dbReference>
<dbReference type="InterPro" id="IPR036464">
    <property type="entry name" value="Rubisco_LSMT_subst-bd_sf"/>
</dbReference>
<dbReference type="PANTHER" id="PTHR10157">
    <property type="entry name" value="DOPAMINE BETA HYDROXYLASE RELATED"/>
    <property type="match status" value="1"/>
</dbReference>
<evidence type="ECO:0000256" key="4">
    <source>
        <dbReference type="SAM" id="MobiDB-lite"/>
    </source>
</evidence>
<comment type="similarity">
    <text evidence="1">Belongs to the copper type II ascorbate-dependent monooxygenase family.</text>
</comment>
<dbReference type="InterPro" id="IPR000945">
    <property type="entry name" value="DBH-like"/>
</dbReference>
<keyword evidence="3" id="KW-0325">Glycoprotein</keyword>
<evidence type="ECO:0000256" key="1">
    <source>
        <dbReference type="ARBA" id="ARBA00010676"/>
    </source>
</evidence>
<comment type="caution">
    <text evidence="6">The sequence shown here is derived from an EMBL/GenBank/DDBJ whole genome shotgun (WGS) entry which is preliminary data.</text>
</comment>
<dbReference type="Pfam" id="PF03712">
    <property type="entry name" value="Cu2_monoox_C"/>
    <property type="match status" value="1"/>
</dbReference>
<dbReference type="SMART" id="SM00664">
    <property type="entry name" value="DoH"/>
    <property type="match status" value="1"/>
</dbReference>
<dbReference type="Pfam" id="PF01082">
    <property type="entry name" value="Cu2_monooxygen"/>
    <property type="match status" value="1"/>
</dbReference>
<proteinExistence type="inferred from homology"/>
<organism evidence="6 7">
    <name type="scientific">Durusdinium trenchii</name>
    <dbReference type="NCBI Taxonomy" id="1381693"/>
    <lineage>
        <taxon>Eukaryota</taxon>
        <taxon>Sar</taxon>
        <taxon>Alveolata</taxon>
        <taxon>Dinophyceae</taxon>
        <taxon>Suessiales</taxon>
        <taxon>Symbiodiniaceae</taxon>
        <taxon>Durusdinium</taxon>
    </lineage>
</organism>
<evidence type="ECO:0000256" key="2">
    <source>
        <dbReference type="ARBA" id="ARBA00023157"/>
    </source>
</evidence>
<feature type="compositionally biased region" description="Low complexity" evidence="4">
    <location>
        <begin position="752"/>
        <end position="771"/>
    </location>
</feature>
<sequence length="1123" mass="122602">FWPESPNLACEMERRVVADVARKKATRLTGVLSLMVVEWLAAKGLVASQAAAPEVLQLLPDLAWQQEHGLFALDPEELRVWPPGASRAETREFTKLGIAQWSNGRLGAGTSMHHWRDVALNETHTALEYITSELKTLLGASPVTLEHVRWAYLFCGRALLALSSTPGMLCLLWLPALAEAIASVPFATESYSQHVEALQGRVTFYWAVDESKQILRAGVAAQTAGWLGVGFNAFPEMTGADIVMMSVDADGNPLAVQDLHATGFSTPVADVTQDVVVNSQGRSNGISWFTFERNLTNCDTQGDYQFVRIGNEFTLLVAVGDSHTWQNHGASNREAIRMRLVETASPALPADVIQLPILAPDATVPTAPGSYVCSLHELPNDREYHLVRFKVKRGTAALVSDGGGSVLHHVDMFSCKHLPGAVNAIVACGVAMAACDEMLLSGGYSGHGEDLPPDTGLSIGPSNKYVMINRHFYNAKGQAGIIDSGTGYDIWYTPTLRPNSMGRLSILQGHLDIPAGATGFTSIGYCPQKCTESMWPSSGITVTSVNFHMHSSGRRIRLQVIRAGQEMPDIARLDPFSDAGANVEVNYKLLPGDTLRLHCTYDNPSSAMLKWGEDRYDEMCVVNMLYYPKSELLACADFAKGQTEMFPPSQAFKTMCQTYCQPGQACGKGGVCESINFDDEGCMKCACPLCDNDYSNPVVFCSSTGETKSVFEDPILCPNCLQDKTSEAPKVSDACAGAWGNATGTGTGGGSSTASPSSSASSTAPANTNSGSILDSAGPQLPAFVAYGPCYGLSRRFGQTGCFQRDKVEEGLEEVQGERLLTQTCFRSTEWPVSETWGIRPTSGIAAEPRWLWWCMDMVRVKAMSCERVLRGSTGAGPGAPPEELELPSQVWFLWPLFLARPTADPEHGALLRHNKAEQVYEVLAPRDMNASEELLFLDLRLTDASALCFRGVWLTAKHRAQLKLPLPSWAKGALPMMQKYGCTLNAALNLIVPLARDVDPAFLSCMRLAVLDAERLAKLERRGWLEHWPRTTPLDQAQEQQAAQLAVDLLQKALERLTQSSSELRQRFGSDSVVQRPCVRVREAETMVVVSLLKSMQELALLSSNEYLFEALRDEQRRHLNA</sequence>
<dbReference type="Gene3D" id="2.60.120.230">
    <property type="match status" value="1"/>
</dbReference>
<dbReference type="InterPro" id="IPR045266">
    <property type="entry name" value="DOH_DOMON"/>
</dbReference>
<dbReference type="Gene3D" id="2.60.120.310">
    <property type="entry name" value="Copper type II, ascorbate-dependent monooxygenase, N-terminal domain"/>
    <property type="match status" value="1"/>
</dbReference>
<evidence type="ECO:0000256" key="3">
    <source>
        <dbReference type="ARBA" id="ARBA00023180"/>
    </source>
</evidence>
<accession>A0ABP0PSH3</accession>
<dbReference type="PANTHER" id="PTHR10157:SF23">
    <property type="entry name" value="MOXD1 HOMOLOG 1"/>
    <property type="match status" value="1"/>
</dbReference>